<keyword evidence="1" id="KW-0812">Transmembrane</keyword>
<keyword evidence="1" id="KW-0472">Membrane</keyword>
<organism evidence="2 3">
    <name type="scientific">Nocardia terpenica</name>
    <dbReference type="NCBI Taxonomy" id="455432"/>
    <lineage>
        <taxon>Bacteria</taxon>
        <taxon>Bacillati</taxon>
        <taxon>Actinomycetota</taxon>
        <taxon>Actinomycetes</taxon>
        <taxon>Mycobacteriales</taxon>
        <taxon>Nocardiaceae</taxon>
        <taxon>Nocardia</taxon>
    </lineage>
</organism>
<evidence type="ECO:0000313" key="3">
    <source>
        <dbReference type="Proteomes" id="UP000076512"/>
    </source>
</evidence>
<reference evidence="2 3" key="1">
    <citation type="submission" date="2016-04" db="EMBL/GenBank/DDBJ databases">
        <authorList>
            <person name="Evans L.H."/>
            <person name="Alamgir A."/>
            <person name="Owens N."/>
            <person name="Weber N.D."/>
            <person name="Virtaneva K."/>
            <person name="Barbian K."/>
            <person name="Babar A."/>
            <person name="Rosenke K."/>
        </authorList>
    </citation>
    <scope>NUCLEOTIDE SEQUENCE [LARGE SCALE GENOMIC DNA]</scope>
    <source>
        <strain evidence="2 3">IFM 0406</strain>
    </source>
</reference>
<evidence type="ECO:0000313" key="2">
    <source>
        <dbReference type="EMBL" id="KZM75804.1"/>
    </source>
</evidence>
<dbReference type="STRING" id="455432.AWN90_20950"/>
<feature type="transmembrane region" description="Helical" evidence="1">
    <location>
        <begin position="59"/>
        <end position="82"/>
    </location>
</feature>
<feature type="transmembrane region" description="Helical" evidence="1">
    <location>
        <begin position="89"/>
        <end position="106"/>
    </location>
</feature>
<feature type="transmembrane region" description="Helical" evidence="1">
    <location>
        <begin position="12"/>
        <end position="39"/>
    </location>
</feature>
<feature type="transmembrane region" description="Helical" evidence="1">
    <location>
        <begin position="118"/>
        <end position="139"/>
    </location>
</feature>
<accession>A0A161Z6W9</accession>
<dbReference type="Proteomes" id="UP000076512">
    <property type="component" value="Unassembled WGS sequence"/>
</dbReference>
<proteinExistence type="predicted"/>
<comment type="caution">
    <text evidence="2">The sequence shown here is derived from an EMBL/GenBank/DDBJ whole genome shotgun (WGS) entry which is preliminary data.</text>
</comment>
<name>A0A161Z6W9_9NOCA</name>
<dbReference type="AlphaFoldDB" id="A0A161Z6W9"/>
<keyword evidence="3" id="KW-1185">Reference proteome</keyword>
<dbReference type="EMBL" id="LWGR01000003">
    <property type="protein sequence ID" value="KZM75804.1"/>
    <property type="molecule type" value="Genomic_DNA"/>
</dbReference>
<dbReference type="OrthoDB" id="74134at2"/>
<protein>
    <recommendedName>
        <fullName evidence="4">DUF4383 domain-containing protein</fullName>
    </recommendedName>
</protein>
<keyword evidence="1" id="KW-1133">Transmembrane helix</keyword>
<evidence type="ECO:0008006" key="4">
    <source>
        <dbReference type="Google" id="ProtNLM"/>
    </source>
</evidence>
<evidence type="ECO:0000256" key="1">
    <source>
        <dbReference type="SAM" id="Phobius"/>
    </source>
</evidence>
<gene>
    <name evidence="2" type="ORF">AWN90_20950</name>
</gene>
<sequence length="162" mass="17621">MRLDVDRRRWLVTRISLWILAIQGVVVGVWGVVATEAWYRSFPGLGLDWIAMDGPYNHHLAADVGAFFLGLAAVTGAALYYGDGLLSRAAGLGWLVFGVPHLVYHASHHPAGMSTGSYVLSVVAALLLPVLGLVALLAAPRERVRLRDPAPMSFRLPGRRNR</sequence>